<dbReference type="GO" id="GO:0005739">
    <property type="term" value="C:mitochondrion"/>
    <property type="evidence" value="ECO:0007669"/>
    <property type="project" value="TreeGrafter"/>
</dbReference>
<feature type="region of interest" description="Disordered" evidence="3">
    <location>
        <begin position="934"/>
        <end position="958"/>
    </location>
</feature>
<protein>
    <submittedName>
        <fullName evidence="5">Interferon-induced GTP-binding protein</fullName>
    </submittedName>
</protein>
<dbReference type="PANTHER" id="PTHR11566:SF149">
    <property type="entry name" value="GTPASE, PUTATIVE (AFU_ORTHOLOGUE AFUA_6G11890)-RELATED"/>
    <property type="match status" value="1"/>
</dbReference>
<dbReference type="SUPFAM" id="SSF52540">
    <property type="entry name" value="P-loop containing nucleoside triphosphate hydrolases"/>
    <property type="match status" value="1"/>
</dbReference>
<dbReference type="PROSITE" id="PS51388">
    <property type="entry name" value="GED"/>
    <property type="match status" value="1"/>
</dbReference>
<evidence type="ECO:0000259" key="4">
    <source>
        <dbReference type="PROSITE" id="PS51388"/>
    </source>
</evidence>
<evidence type="ECO:0000256" key="3">
    <source>
        <dbReference type="SAM" id="MobiDB-lite"/>
    </source>
</evidence>
<accession>A0A161XX00</accession>
<dbReference type="Proteomes" id="UP000076449">
    <property type="component" value="Chromosome II"/>
</dbReference>
<dbReference type="GO" id="GO:0000266">
    <property type="term" value="P:mitochondrial fission"/>
    <property type="evidence" value="ECO:0007669"/>
    <property type="project" value="TreeGrafter"/>
</dbReference>
<dbReference type="GO" id="GO:0006897">
    <property type="term" value="P:endocytosis"/>
    <property type="evidence" value="ECO:0007669"/>
    <property type="project" value="TreeGrafter"/>
</dbReference>
<name>A0A161XX00_PENCH</name>
<keyword evidence="2" id="KW-0342">GTP-binding</keyword>
<keyword evidence="1" id="KW-0547">Nucleotide-binding</keyword>
<dbReference type="InterPro" id="IPR000375">
    <property type="entry name" value="Dynamin_stalk"/>
</dbReference>
<dbReference type="GO" id="GO:0005525">
    <property type="term" value="F:GTP binding"/>
    <property type="evidence" value="ECO:0007669"/>
    <property type="project" value="InterPro"/>
</dbReference>
<dbReference type="GO" id="GO:0016020">
    <property type="term" value="C:membrane"/>
    <property type="evidence" value="ECO:0007669"/>
    <property type="project" value="TreeGrafter"/>
</dbReference>
<gene>
    <name evidence="5" type="ORF">EN45_058000</name>
</gene>
<sequence length="958" mass="107013">MAGSAEFGGPPRQLRPDQVPLLLNTIDKLRSIGVGEHVELPQMIICGSKANAKRSVIESISRIRFPVRKDFHNGFVTEITLRRHATTRFQVSVEPGPSSSKSQLDIQELKGSMVTAPNAEQSVSLIEKATGFVKPSLEDGFSEDVMRVELSGPDQPNLTLIDIPRLYFTEGIDDENKDKCAGHLQIEKYVRNPRTIILAVVSAKIDICAQKINDFADKYDRGRSRILGIITHLDTLEESSDEEKLWQMAVKEEISQQPLGLHLVWTRSSESRDVPDEQRDQKEKEFLERGDWKTVPRESVGTDNLRSRLSTLFVNHVQSSLPRLISEINQRTRKIQSNMSKLRTPRETIHQQKALLVNLGSDFHRITSQALTGMYIDDFFDTRVDDDQPTTRDPRRLRAMIRALNEDFADVMDIAGCRQFIHGVNNQVTSLLNPCNPYANIRQPVHKSRMEFELDVLEIMCRDRGLEFPGNINQLVLANLFRDQSEPWADIARAHVKKSWETIREFVSLLMDHLADEHMSAVIIRTVIQPQLDRMHASLLGKVLELTAANKRGHALPLSRSFLRGHPLPLDRSFLARMQKSRNDRVLAHLQQSLPSSLPSNFSTTYNMGEIRAATQSMESSSNPFVASDLIDQFQAYYNNALGVFTDNITTLGIENCLLDPLNDLLTTRKITEMEDSQIEDLFAGVQNGVEDQGHDPGDELKLLQTAVRVLDQFKIAPSTGAIKSPGLSSAHGRSSLQPYLIPQGIICNGASANPFGVLCVDSRVQGQNNTPRYQISWPYSQAPDMQNSTTPCPSGPFGLNPGTMNPGTVSVPSVSAPTVNAAPTSGVPGFAGPTPPLPQTVTSSPFCSLRAGPDLFGTPDTSSHDANSYWEEKDPNGGWYNRYHSICFHGKFTSFSHEELRWADYRLGRQAPRQSLFGPGRDTEQQRRIASMTRRLQRGEGTTFKFSSDPENPGKST</sequence>
<dbReference type="InterPro" id="IPR001401">
    <property type="entry name" value="Dynamin_GTPase"/>
</dbReference>
<dbReference type="SMART" id="SM00053">
    <property type="entry name" value="DYNc"/>
    <property type="match status" value="1"/>
</dbReference>
<dbReference type="InterPro" id="IPR045063">
    <property type="entry name" value="Dynamin_N"/>
</dbReference>
<organism evidence="5">
    <name type="scientific">Penicillium chrysogenum</name>
    <name type="common">Penicillium notatum</name>
    <dbReference type="NCBI Taxonomy" id="5076"/>
    <lineage>
        <taxon>Eukaryota</taxon>
        <taxon>Fungi</taxon>
        <taxon>Dikarya</taxon>
        <taxon>Ascomycota</taxon>
        <taxon>Pezizomycotina</taxon>
        <taxon>Eurotiomycetes</taxon>
        <taxon>Eurotiomycetidae</taxon>
        <taxon>Eurotiales</taxon>
        <taxon>Aspergillaceae</taxon>
        <taxon>Penicillium</taxon>
        <taxon>Penicillium chrysogenum species complex</taxon>
    </lineage>
</organism>
<dbReference type="Gene3D" id="3.40.50.300">
    <property type="entry name" value="P-loop containing nucleotide triphosphate hydrolases"/>
    <property type="match status" value="1"/>
</dbReference>
<evidence type="ECO:0000313" key="5">
    <source>
        <dbReference type="EMBL" id="KZN87242.1"/>
    </source>
</evidence>
<dbReference type="InterPro" id="IPR022812">
    <property type="entry name" value="Dynamin"/>
</dbReference>
<proteinExistence type="predicted"/>
<dbReference type="InterPro" id="IPR027417">
    <property type="entry name" value="P-loop_NTPase"/>
</dbReference>
<dbReference type="Pfam" id="PF01031">
    <property type="entry name" value="Dynamin_M"/>
    <property type="match status" value="1"/>
</dbReference>
<feature type="domain" description="GED" evidence="4">
    <location>
        <begin position="627"/>
        <end position="719"/>
    </location>
</feature>
<evidence type="ECO:0000256" key="1">
    <source>
        <dbReference type="ARBA" id="ARBA00022741"/>
    </source>
</evidence>
<dbReference type="PANTHER" id="PTHR11566">
    <property type="entry name" value="DYNAMIN"/>
    <property type="match status" value="1"/>
</dbReference>
<dbReference type="GO" id="GO:0008017">
    <property type="term" value="F:microtubule binding"/>
    <property type="evidence" value="ECO:0007669"/>
    <property type="project" value="TreeGrafter"/>
</dbReference>
<dbReference type="InterPro" id="IPR020850">
    <property type="entry name" value="GED_dom"/>
</dbReference>
<dbReference type="GO" id="GO:0003924">
    <property type="term" value="F:GTPase activity"/>
    <property type="evidence" value="ECO:0007669"/>
    <property type="project" value="InterPro"/>
</dbReference>
<dbReference type="GO" id="GO:0005874">
    <property type="term" value="C:microtubule"/>
    <property type="evidence" value="ECO:0007669"/>
    <property type="project" value="TreeGrafter"/>
</dbReference>
<dbReference type="GO" id="GO:0048312">
    <property type="term" value="P:intracellular distribution of mitochondria"/>
    <property type="evidence" value="ECO:0007669"/>
    <property type="project" value="TreeGrafter"/>
</dbReference>
<reference evidence="5" key="1">
    <citation type="journal article" date="2014" name="Genome Announc.">
        <title>Complete sequencing and chromosome-scale genome assembly of the industrial progenitor strain P2niaD18 from the penicillin producer Penicillium chrysogenum.</title>
        <authorList>
            <person name="Specht T."/>
            <person name="Dahlmann T.A."/>
            <person name="Zadra I."/>
            <person name="Kurnsteiner H."/>
            <person name="Kuck U."/>
        </authorList>
    </citation>
    <scope>NUCLEOTIDE SEQUENCE [LARGE SCALE GENOMIC DNA]</scope>
    <source>
        <strain evidence="5">P2niaD18</strain>
    </source>
</reference>
<dbReference type="Gene3D" id="1.10.10.2360">
    <property type="match status" value="1"/>
</dbReference>
<dbReference type="Pfam" id="PF00350">
    <property type="entry name" value="Dynamin_N"/>
    <property type="match status" value="1"/>
</dbReference>
<dbReference type="PRINTS" id="PR00195">
    <property type="entry name" value="DYNAMIN"/>
</dbReference>
<dbReference type="GO" id="GO:0016559">
    <property type="term" value="P:peroxisome fission"/>
    <property type="evidence" value="ECO:0007669"/>
    <property type="project" value="TreeGrafter"/>
</dbReference>
<feature type="compositionally biased region" description="Polar residues" evidence="3">
    <location>
        <begin position="945"/>
        <end position="958"/>
    </location>
</feature>
<evidence type="ECO:0000256" key="2">
    <source>
        <dbReference type="ARBA" id="ARBA00023134"/>
    </source>
</evidence>
<dbReference type="EMBL" id="CM002799">
    <property type="protein sequence ID" value="KZN87242.1"/>
    <property type="molecule type" value="Genomic_DNA"/>
</dbReference>
<dbReference type="AlphaFoldDB" id="A0A161XX00"/>